<keyword evidence="3" id="KW-1185">Reference proteome</keyword>
<accession>A0A934S819</accession>
<gene>
    <name evidence="2" type="ORF">JIN85_08870</name>
</gene>
<protein>
    <recommendedName>
        <fullName evidence="4">PEP-CTERM protein-sorting domain-containing protein</fullName>
    </recommendedName>
</protein>
<dbReference type="Proteomes" id="UP000603141">
    <property type="component" value="Unassembled WGS sequence"/>
</dbReference>
<keyword evidence="1" id="KW-0732">Signal</keyword>
<evidence type="ECO:0008006" key="4">
    <source>
        <dbReference type="Google" id="ProtNLM"/>
    </source>
</evidence>
<sequence>MKKEHAFLAAAIGLLALSQTAGAAVLFTDNFDRSDTDNIDAAGSQNSSQGGTLANSIEIRSSKQTLDIISGQLALPSHSRARFHDEANPAERYDFAPALAMVGSSGIITVSWLWDATLADSSDWTGFSFGTDNNTSGEPDVRVNDTTTDLGVLVKLNGDVQYFDNGVATTLTGVHSASGLIPITLSVEYASLENGGNLTLLSILVDGVETLDSEVSTFSWNFDDGSEIHFELEGRYGNPNLIDNLSISADAVPEPSVICLCGLGILSLLRRQR</sequence>
<dbReference type="RefSeq" id="WP_200269751.1">
    <property type="nucleotide sequence ID" value="NZ_JAENIJ010000011.1"/>
</dbReference>
<comment type="caution">
    <text evidence="2">The sequence shown here is derived from an EMBL/GenBank/DDBJ whole genome shotgun (WGS) entry which is preliminary data.</text>
</comment>
<dbReference type="EMBL" id="JAENIJ010000011">
    <property type="protein sequence ID" value="MBK1882526.1"/>
    <property type="molecule type" value="Genomic_DNA"/>
</dbReference>
<feature type="chain" id="PRO_5037290513" description="PEP-CTERM protein-sorting domain-containing protein" evidence="1">
    <location>
        <begin position="24"/>
        <end position="273"/>
    </location>
</feature>
<evidence type="ECO:0000313" key="2">
    <source>
        <dbReference type="EMBL" id="MBK1882526.1"/>
    </source>
</evidence>
<dbReference type="AlphaFoldDB" id="A0A934S819"/>
<feature type="signal peptide" evidence="1">
    <location>
        <begin position="1"/>
        <end position="23"/>
    </location>
</feature>
<reference evidence="2" key="1">
    <citation type="submission" date="2021-01" db="EMBL/GenBank/DDBJ databases">
        <title>Modified the classification status of verrucomicrobia.</title>
        <authorList>
            <person name="Feng X."/>
        </authorList>
    </citation>
    <scope>NUCLEOTIDE SEQUENCE</scope>
    <source>
        <strain evidence="2">KCTC 22041</strain>
    </source>
</reference>
<evidence type="ECO:0000256" key="1">
    <source>
        <dbReference type="SAM" id="SignalP"/>
    </source>
</evidence>
<name>A0A934S819_9BACT</name>
<evidence type="ECO:0000313" key="3">
    <source>
        <dbReference type="Proteomes" id="UP000603141"/>
    </source>
</evidence>
<proteinExistence type="predicted"/>
<organism evidence="2 3">
    <name type="scientific">Luteolibacter pohnpeiensis</name>
    <dbReference type="NCBI Taxonomy" id="454153"/>
    <lineage>
        <taxon>Bacteria</taxon>
        <taxon>Pseudomonadati</taxon>
        <taxon>Verrucomicrobiota</taxon>
        <taxon>Verrucomicrobiia</taxon>
        <taxon>Verrucomicrobiales</taxon>
        <taxon>Verrucomicrobiaceae</taxon>
        <taxon>Luteolibacter</taxon>
    </lineage>
</organism>